<dbReference type="InterPro" id="IPR001708">
    <property type="entry name" value="YidC/ALB3/OXA1/COX18"/>
</dbReference>
<feature type="compositionally biased region" description="Low complexity" evidence="10">
    <location>
        <begin position="14"/>
        <end position="33"/>
    </location>
</feature>
<dbReference type="InterPro" id="IPR028055">
    <property type="entry name" value="YidC/Oxa/ALB_C"/>
</dbReference>
<reference evidence="12" key="1">
    <citation type="journal article" date="2020" name="Stud. Mycol.">
        <title>101 Dothideomycetes genomes: a test case for predicting lifestyles and emergence of pathogens.</title>
        <authorList>
            <person name="Haridas S."/>
            <person name="Albert R."/>
            <person name="Binder M."/>
            <person name="Bloem J."/>
            <person name="Labutti K."/>
            <person name="Salamov A."/>
            <person name="Andreopoulos B."/>
            <person name="Baker S."/>
            <person name="Barry K."/>
            <person name="Bills G."/>
            <person name="Bluhm B."/>
            <person name="Cannon C."/>
            <person name="Castanera R."/>
            <person name="Culley D."/>
            <person name="Daum C."/>
            <person name="Ezra D."/>
            <person name="Gonzalez J."/>
            <person name="Henrissat B."/>
            <person name="Kuo A."/>
            <person name="Liang C."/>
            <person name="Lipzen A."/>
            <person name="Lutzoni F."/>
            <person name="Magnuson J."/>
            <person name="Mondo S."/>
            <person name="Nolan M."/>
            <person name="Ohm R."/>
            <person name="Pangilinan J."/>
            <person name="Park H.-J."/>
            <person name="Ramirez L."/>
            <person name="Alfaro M."/>
            <person name="Sun H."/>
            <person name="Tritt A."/>
            <person name="Yoshinaga Y."/>
            <person name="Zwiers L.-H."/>
            <person name="Turgeon B."/>
            <person name="Goodwin S."/>
            <person name="Spatafora J."/>
            <person name="Crous P."/>
            <person name="Grigoriev I."/>
        </authorList>
    </citation>
    <scope>NUCLEOTIDE SEQUENCE</scope>
    <source>
        <strain evidence="12">CBS 122367</strain>
    </source>
</reference>
<dbReference type="GO" id="GO:0032977">
    <property type="term" value="F:membrane insertase activity"/>
    <property type="evidence" value="ECO:0007669"/>
    <property type="project" value="InterPro"/>
</dbReference>
<feature type="compositionally biased region" description="Polar residues" evidence="10">
    <location>
        <begin position="85"/>
        <end position="96"/>
    </location>
</feature>
<protein>
    <recommendedName>
        <fullName evidence="11">Membrane insertase YidC/Oxa/ALB C-terminal domain-containing protein</fullName>
    </recommendedName>
</protein>
<evidence type="ECO:0000313" key="12">
    <source>
        <dbReference type="EMBL" id="KAF2685351.1"/>
    </source>
</evidence>
<evidence type="ECO:0000259" key="11">
    <source>
        <dbReference type="Pfam" id="PF02096"/>
    </source>
</evidence>
<evidence type="ECO:0000256" key="6">
    <source>
        <dbReference type="ARBA" id="ARBA00022989"/>
    </source>
</evidence>
<gene>
    <name evidence="12" type="ORF">K458DRAFT_301278</name>
</gene>
<accession>A0A6G1J569</accession>
<keyword evidence="7" id="KW-0496">Mitochondrion</keyword>
<feature type="region of interest" description="Disordered" evidence="10">
    <location>
        <begin position="544"/>
        <end position="569"/>
    </location>
</feature>
<comment type="similarity">
    <text evidence="2 9">Belongs to the OXA1/ALB3/YidC family.</text>
</comment>
<dbReference type="EMBL" id="MU005579">
    <property type="protein sequence ID" value="KAF2685351.1"/>
    <property type="molecule type" value="Genomic_DNA"/>
</dbReference>
<feature type="compositionally biased region" description="Low complexity" evidence="10">
    <location>
        <begin position="436"/>
        <end position="450"/>
    </location>
</feature>
<sequence length="569" mass="61480">MLPSRGLRPHQIVSSASRRSLPSRSGSSRKFSSVPRRTGLSALPCRSSPLQPANWRTGAASTSNVLLSASSVRYGSWYAPWSWGRSSTPSGTNPASPSELAPEVTTATPELAPAGIDQPAVVDSVATAGSSQTVEDLLGVEPPPVPDTVPLVDPTAVVTYWGNMKELGLDYGWGPSAVFESLVELSYLNTTLGWGGSICLSALAIRCALFYFQVKGSDAGAKLAAMKPLLQPIVDEIEQAKRAGKDDKVLALKMKQKGIMGEAGGAFLPTLATPIMQGIFSFGAFRCIRGMASLPVPEMSSGGMLWFTDLTVSDPLFILPVIAGGTMYTIMKMGGETGMNSEVQQTNLQKQLIICMPIVFAGVTCYQPAALQLYFVTSAVLGGITARLLRAQAVRSILGIRQLPTPESQALYTKIAQGEIKHNTLRGADGKIRYQAPSTAKTSSTPSKKTLFTRTASSSSSPTPSGMNINIKAGTKLPPHMRAPAPAKVPQSFADRDHDFDLGAPSGVSAKWDWYKRNYRPRFVWRRVKRVLLRDQRSPTVMMEEARKRKAADAAKRYELERQRRMQGR</sequence>
<evidence type="ECO:0000256" key="2">
    <source>
        <dbReference type="ARBA" id="ARBA00009877"/>
    </source>
</evidence>
<keyword evidence="4" id="KW-0999">Mitochondrion inner membrane</keyword>
<organism evidence="12 13">
    <name type="scientific">Lentithecium fluviatile CBS 122367</name>
    <dbReference type="NCBI Taxonomy" id="1168545"/>
    <lineage>
        <taxon>Eukaryota</taxon>
        <taxon>Fungi</taxon>
        <taxon>Dikarya</taxon>
        <taxon>Ascomycota</taxon>
        <taxon>Pezizomycotina</taxon>
        <taxon>Dothideomycetes</taxon>
        <taxon>Pleosporomycetidae</taxon>
        <taxon>Pleosporales</taxon>
        <taxon>Massarineae</taxon>
        <taxon>Lentitheciaceae</taxon>
        <taxon>Lentithecium</taxon>
    </lineage>
</organism>
<feature type="region of interest" description="Disordered" evidence="10">
    <location>
        <begin position="85"/>
        <end position="105"/>
    </location>
</feature>
<dbReference type="OrthoDB" id="2148490at2759"/>
<evidence type="ECO:0000256" key="4">
    <source>
        <dbReference type="ARBA" id="ARBA00022792"/>
    </source>
</evidence>
<evidence type="ECO:0000256" key="10">
    <source>
        <dbReference type="SAM" id="MobiDB-lite"/>
    </source>
</evidence>
<evidence type="ECO:0000313" key="13">
    <source>
        <dbReference type="Proteomes" id="UP000799291"/>
    </source>
</evidence>
<keyword evidence="3 9" id="KW-0812">Transmembrane</keyword>
<dbReference type="PANTHER" id="PTHR12428">
    <property type="entry name" value="OXA1"/>
    <property type="match status" value="1"/>
</dbReference>
<evidence type="ECO:0000256" key="7">
    <source>
        <dbReference type="ARBA" id="ARBA00023128"/>
    </source>
</evidence>
<feature type="region of interest" description="Disordered" evidence="10">
    <location>
        <begin position="1"/>
        <end position="59"/>
    </location>
</feature>
<dbReference type="GO" id="GO:0005743">
    <property type="term" value="C:mitochondrial inner membrane"/>
    <property type="evidence" value="ECO:0007669"/>
    <property type="project" value="UniProtKB-SubCell"/>
</dbReference>
<dbReference type="Proteomes" id="UP000799291">
    <property type="component" value="Unassembled WGS sequence"/>
</dbReference>
<feature type="domain" description="Membrane insertase YidC/Oxa/ALB C-terminal" evidence="11">
    <location>
        <begin position="194"/>
        <end position="382"/>
    </location>
</feature>
<proteinExistence type="inferred from homology"/>
<feature type="region of interest" description="Disordered" evidence="10">
    <location>
        <begin position="435"/>
        <end position="487"/>
    </location>
</feature>
<keyword evidence="5" id="KW-0809">Transit peptide</keyword>
<comment type="subcellular location">
    <subcellularLocation>
        <location evidence="9">Membrane</location>
        <topology evidence="9">Multi-pass membrane protein</topology>
    </subcellularLocation>
    <subcellularLocation>
        <location evidence="1">Mitochondrion inner membrane</location>
        <topology evidence="1">Multi-pass membrane protein</topology>
    </subcellularLocation>
</comment>
<dbReference type="PANTHER" id="PTHR12428:SF66">
    <property type="entry name" value="MITOCHONDRIAL INNER MEMBRANE PROTEIN OXA1L"/>
    <property type="match status" value="1"/>
</dbReference>
<evidence type="ECO:0000256" key="1">
    <source>
        <dbReference type="ARBA" id="ARBA00004448"/>
    </source>
</evidence>
<keyword evidence="8" id="KW-0472">Membrane</keyword>
<keyword evidence="13" id="KW-1185">Reference proteome</keyword>
<evidence type="ECO:0000256" key="8">
    <source>
        <dbReference type="ARBA" id="ARBA00023136"/>
    </source>
</evidence>
<dbReference type="GO" id="GO:0032979">
    <property type="term" value="P:protein insertion into mitochondrial inner membrane from matrix"/>
    <property type="evidence" value="ECO:0007669"/>
    <property type="project" value="TreeGrafter"/>
</dbReference>
<evidence type="ECO:0000256" key="5">
    <source>
        <dbReference type="ARBA" id="ARBA00022946"/>
    </source>
</evidence>
<dbReference type="Pfam" id="PF02096">
    <property type="entry name" value="60KD_IMP"/>
    <property type="match status" value="1"/>
</dbReference>
<evidence type="ECO:0000256" key="9">
    <source>
        <dbReference type="RuleBase" id="RU003945"/>
    </source>
</evidence>
<name>A0A6G1J569_9PLEO</name>
<evidence type="ECO:0000256" key="3">
    <source>
        <dbReference type="ARBA" id="ARBA00022692"/>
    </source>
</evidence>
<keyword evidence="6" id="KW-1133">Transmembrane helix</keyword>
<dbReference type="CDD" id="cd20069">
    <property type="entry name" value="5TM_Oxa1-like"/>
    <property type="match status" value="1"/>
</dbReference>
<dbReference type="AlphaFoldDB" id="A0A6G1J569"/>